<evidence type="ECO:0000256" key="1">
    <source>
        <dbReference type="SAM" id="MobiDB-lite"/>
    </source>
</evidence>
<feature type="compositionally biased region" description="Basic and acidic residues" evidence="1">
    <location>
        <begin position="763"/>
        <end position="773"/>
    </location>
</feature>
<dbReference type="Proteomes" id="UP001295684">
    <property type="component" value="Unassembled WGS sequence"/>
</dbReference>
<dbReference type="EMBL" id="CAMPGE010008156">
    <property type="protein sequence ID" value="CAI2367062.1"/>
    <property type="molecule type" value="Genomic_DNA"/>
</dbReference>
<reference evidence="2" key="1">
    <citation type="submission" date="2023-07" db="EMBL/GenBank/DDBJ databases">
        <authorList>
            <consortium name="AG Swart"/>
            <person name="Singh M."/>
            <person name="Singh A."/>
            <person name="Seah K."/>
            <person name="Emmerich C."/>
        </authorList>
    </citation>
    <scope>NUCLEOTIDE SEQUENCE</scope>
    <source>
        <strain evidence="2">DP1</strain>
    </source>
</reference>
<comment type="caution">
    <text evidence="2">The sequence shown here is derived from an EMBL/GenBank/DDBJ whole genome shotgun (WGS) entry which is preliminary data.</text>
</comment>
<dbReference type="SUPFAM" id="SSF56059">
    <property type="entry name" value="Glutathione synthetase ATP-binding domain-like"/>
    <property type="match status" value="1"/>
</dbReference>
<feature type="compositionally biased region" description="Basic and acidic residues" evidence="1">
    <location>
        <begin position="324"/>
        <end position="333"/>
    </location>
</feature>
<accession>A0AAD1XDJ1</accession>
<sequence length="1203" mass="140073">MTYMFSLKDKYNKFKRDYANYDGVFNKPQTKGSLALPHIHTFTSSRKGKPGQVEKHRKASNFQRRSIEKIQRIKNKGEYGFETTSEKNNYFHYDKEAKILRMESLPNSIERGKATLNDALVNSRNGYSKNLTVSEKKRIVNCRGFKEGSQRYSKQSSYFVDQTERDNLSVDDSHSKRNRIRSDHAKNCQQTMKSKISQDKSYTSGIIQSQSLKSDAKDMKAMGNKTSTEDTQQNRRIDLDDDYGKTQDVDSIKINENQIDLSHHMTEDIPSIRRRKSKNLKSKKISRTKENSFIEINRIGEKRFTPNKVDNKPKSECTTPRSLKRIENSDNKKNSSPAEAAMEADEDEKPWIAYLKSLKVPILCPCHRRIQWMVTSYQDTQKPMTKKEKSQSKVLKRKIVNKNPNCNHNSNAVFNNSSFSNIRYEEQKHEKDANSDLLWADGDNYDEKNELKSLKDLILRLFHDPRFGEKPPNKATKGRYKNRNHMNTTFNTYDEIFGPEEILVDGYKISKESLLGLKKLNPHHKAIIFILLELQKMSTRDLAKEVVDECTSMNNKWDKDCYICVITYMVVQTIKTRFDIGTKDLIETVKKLIEYPIQPLKSTSIRSIFPSANEVALKLKPIKKQPAFFRPKKTHSNNDEKNQGPKRSFMKYMKKEPEDIFEYKLKKYRDNVKKQQIINGLPPNPTGNCRVLKYAIGFGNNSILVHNALSSRWWWSKVKMKDSGYNFLWTQLKNKKFVSQLKKHTEACVVKHSSPLKAAESVKGTDSDIEGTKTNESGDETAATPSSKKRANKLAQKEKVRTKSGPEYTIARRRGGQKLPKPPMQCDSTCLSNHLEFHIHLSNKKALYYNMKTYYESLEENPFDYIPQTFHIKDGVCSDEFLKFQAEFDHIEEEIESGTSKPKPHNIWIIKPGENTNRGSGITVCREFSQIKSLIETKVQLRNNQYRSYIVQKYLERPLLINKRKFDIRCFALITSINGNLCGYWYKEGYIRTASREFSLKNVSNKYIHLTNDAIQKKCDVYGKFEDGNKLNYKEFQKHFDNVHPDWKIDFEGKIYPQMKRLATDSIKATYIQIDKHRRHHSFELFGYDFMVDENQKVWMIEVNTNPCLELASNYLARLIPSLIENMCEIAIDPVFPAPEWNASRRNPIPNFSDNKFELVFNERTDSSELKDILKQVNLKDIIREEDEEDGAQEEEEEDSPTK</sequence>
<feature type="region of interest" description="Disordered" evidence="1">
    <location>
        <begin position="304"/>
        <end position="345"/>
    </location>
</feature>
<feature type="compositionally biased region" description="Polar residues" evidence="1">
    <location>
        <begin position="187"/>
        <end position="213"/>
    </location>
</feature>
<dbReference type="AlphaFoldDB" id="A0AAD1XDJ1"/>
<keyword evidence="3" id="KW-1185">Reference proteome</keyword>
<dbReference type="Gene3D" id="3.30.470.20">
    <property type="entry name" value="ATP-grasp fold, B domain"/>
    <property type="match status" value="1"/>
</dbReference>
<dbReference type="Pfam" id="PF03133">
    <property type="entry name" value="TTL"/>
    <property type="match status" value="1"/>
</dbReference>
<feature type="region of interest" description="Disordered" evidence="1">
    <location>
        <begin position="184"/>
        <end position="232"/>
    </location>
</feature>
<feature type="region of interest" description="Disordered" evidence="1">
    <location>
        <begin position="760"/>
        <end position="803"/>
    </location>
</feature>
<dbReference type="PROSITE" id="PS51221">
    <property type="entry name" value="TTL"/>
    <property type="match status" value="1"/>
</dbReference>
<name>A0AAD1XDJ1_EUPCR</name>
<organism evidence="2 3">
    <name type="scientific">Euplotes crassus</name>
    <dbReference type="NCBI Taxonomy" id="5936"/>
    <lineage>
        <taxon>Eukaryota</taxon>
        <taxon>Sar</taxon>
        <taxon>Alveolata</taxon>
        <taxon>Ciliophora</taxon>
        <taxon>Intramacronucleata</taxon>
        <taxon>Spirotrichea</taxon>
        <taxon>Hypotrichia</taxon>
        <taxon>Euplotida</taxon>
        <taxon>Euplotidae</taxon>
        <taxon>Moneuplotes</taxon>
    </lineage>
</organism>
<dbReference type="PANTHER" id="PTHR46069">
    <property type="entry name" value="TUBULIN TYROSINE LIGASE"/>
    <property type="match status" value="1"/>
</dbReference>
<feature type="region of interest" description="Disordered" evidence="1">
    <location>
        <begin position="1184"/>
        <end position="1203"/>
    </location>
</feature>
<gene>
    <name evidence="2" type="ORF">ECRASSUSDP1_LOCUS8339</name>
</gene>
<dbReference type="InterPro" id="IPR004344">
    <property type="entry name" value="TTL/TTLL_fam"/>
</dbReference>
<evidence type="ECO:0000313" key="3">
    <source>
        <dbReference type="Proteomes" id="UP001295684"/>
    </source>
</evidence>
<feature type="compositionally biased region" description="Basic and acidic residues" evidence="1">
    <location>
        <begin position="304"/>
        <end position="315"/>
    </location>
</feature>
<proteinExistence type="predicted"/>
<dbReference type="PANTHER" id="PTHR46069:SF1">
    <property type="entry name" value="CHROMOSOME UNDETERMINED SCAFFOLD_125, WHOLE GENOME SHOTGUN SEQUENCE"/>
    <property type="match status" value="1"/>
</dbReference>
<protein>
    <submittedName>
        <fullName evidence="2">Uncharacterized protein</fullName>
    </submittedName>
</protein>
<evidence type="ECO:0000313" key="2">
    <source>
        <dbReference type="EMBL" id="CAI2367062.1"/>
    </source>
</evidence>